<evidence type="ECO:0000256" key="2">
    <source>
        <dbReference type="ARBA" id="ARBA00022553"/>
    </source>
</evidence>
<proteinExistence type="inferred from homology"/>
<protein>
    <recommendedName>
        <fullName evidence="10">Calcium-transporting ATPase</fullName>
        <ecNumber evidence="10">7.2.2.10</ecNumber>
    </recommendedName>
</protein>
<dbReference type="GO" id="GO:0016887">
    <property type="term" value="F:ATP hydrolysis activity"/>
    <property type="evidence" value="ECO:0007669"/>
    <property type="project" value="InterPro"/>
</dbReference>
<dbReference type="SFLD" id="SFLDF00027">
    <property type="entry name" value="p-type_atpase"/>
    <property type="match status" value="1"/>
</dbReference>
<dbReference type="PRINTS" id="PR00120">
    <property type="entry name" value="HATPASE"/>
</dbReference>
<dbReference type="PROSITE" id="PS00154">
    <property type="entry name" value="ATPASE_E1_E2"/>
    <property type="match status" value="1"/>
</dbReference>
<dbReference type="Pfam" id="PF00122">
    <property type="entry name" value="E1-E2_ATPase"/>
    <property type="match status" value="1"/>
</dbReference>
<dbReference type="Pfam" id="PF13246">
    <property type="entry name" value="Cation_ATPase"/>
    <property type="match status" value="1"/>
</dbReference>
<organism evidence="12 13">
    <name type="scientific">Elliptochloris bilobata</name>
    <dbReference type="NCBI Taxonomy" id="381761"/>
    <lineage>
        <taxon>Eukaryota</taxon>
        <taxon>Viridiplantae</taxon>
        <taxon>Chlorophyta</taxon>
        <taxon>core chlorophytes</taxon>
        <taxon>Trebouxiophyceae</taxon>
        <taxon>Trebouxiophyceae incertae sedis</taxon>
        <taxon>Elliptochloris clade</taxon>
        <taxon>Elliptochloris</taxon>
    </lineage>
</organism>
<comment type="caution">
    <text evidence="12">The sequence shown here is derived from an EMBL/GenBank/DDBJ whole genome shotgun (WGS) entry which is preliminary data.</text>
</comment>
<evidence type="ECO:0000256" key="7">
    <source>
        <dbReference type="ARBA" id="ARBA00022967"/>
    </source>
</evidence>
<dbReference type="FunFam" id="3.40.1110.10:FF:000003">
    <property type="entry name" value="Calcium-transporting ATPase"/>
    <property type="match status" value="1"/>
</dbReference>
<evidence type="ECO:0000256" key="10">
    <source>
        <dbReference type="RuleBase" id="RU361146"/>
    </source>
</evidence>
<feature type="transmembrane region" description="Helical" evidence="10">
    <location>
        <begin position="750"/>
        <end position="771"/>
    </location>
</feature>
<keyword evidence="7" id="KW-1278">Translocase</keyword>
<dbReference type="SUPFAM" id="SSF81665">
    <property type="entry name" value="Calcium ATPase, transmembrane domain M"/>
    <property type="match status" value="1"/>
</dbReference>
<comment type="subcellular location">
    <subcellularLocation>
        <location evidence="1 10">Membrane</location>
        <topology evidence="1 10">Multi-pass membrane protein</topology>
    </subcellularLocation>
</comment>
<keyword evidence="10" id="KW-0109">Calcium transport</keyword>
<feature type="transmembrane region" description="Helical" evidence="10">
    <location>
        <begin position="84"/>
        <end position="106"/>
    </location>
</feature>
<dbReference type="InterPro" id="IPR059000">
    <property type="entry name" value="ATPase_P-type_domA"/>
</dbReference>
<keyword evidence="3 10" id="KW-0812">Transmembrane</keyword>
<keyword evidence="13" id="KW-1185">Reference proteome</keyword>
<reference evidence="12 13" key="1">
    <citation type="journal article" date="2024" name="Nat. Commun.">
        <title>Phylogenomics reveals the evolutionary origins of lichenization in chlorophyte algae.</title>
        <authorList>
            <person name="Puginier C."/>
            <person name="Libourel C."/>
            <person name="Otte J."/>
            <person name="Skaloud P."/>
            <person name="Haon M."/>
            <person name="Grisel S."/>
            <person name="Petersen M."/>
            <person name="Berrin J.G."/>
            <person name="Delaux P.M."/>
            <person name="Dal Grande F."/>
            <person name="Keller J."/>
        </authorList>
    </citation>
    <scope>NUCLEOTIDE SEQUENCE [LARGE SCALE GENOMIC DNA]</scope>
    <source>
        <strain evidence="12 13">SAG 245.80</strain>
    </source>
</reference>
<dbReference type="Pfam" id="PF00690">
    <property type="entry name" value="Cation_ATPase_N"/>
    <property type="match status" value="1"/>
</dbReference>
<name>A0AAW1S3G0_9CHLO</name>
<dbReference type="Gene3D" id="3.40.50.1000">
    <property type="entry name" value="HAD superfamily/HAD-like"/>
    <property type="match status" value="1"/>
</dbReference>
<dbReference type="PANTHER" id="PTHR42861">
    <property type="entry name" value="CALCIUM-TRANSPORTING ATPASE"/>
    <property type="match status" value="1"/>
</dbReference>
<dbReference type="Proteomes" id="UP001445335">
    <property type="component" value="Unassembled WGS sequence"/>
</dbReference>
<dbReference type="SUPFAM" id="SSF81653">
    <property type="entry name" value="Calcium ATPase, transduction domain A"/>
    <property type="match status" value="1"/>
</dbReference>
<dbReference type="InterPro" id="IPR008250">
    <property type="entry name" value="ATPase_P-typ_transduc_dom_A_sf"/>
</dbReference>
<dbReference type="InterPro" id="IPR044492">
    <property type="entry name" value="P_typ_ATPase_HD_dom"/>
</dbReference>
<dbReference type="InterPro" id="IPR006068">
    <property type="entry name" value="ATPase_P-typ_cation-transptr_C"/>
</dbReference>
<dbReference type="Pfam" id="PF08282">
    <property type="entry name" value="Hydrolase_3"/>
    <property type="match status" value="1"/>
</dbReference>
<evidence type="ECO:0000256" key="8">
    <source>
        <dbReference type="ARBA" id="ARBA00022989"/>
    </source>
</evidence>
<keyword evidence="10" id="KW-0406">Ion transport</keyword>
<keyword evidence="10" id="KW-0106">Calcium</keyword>
<dbReference type="InterPro" id="IPR023214">
    <property type="entry name" value="HAD_sf"/>
</dbReference>
<dbReference type="SFLD" id="SFLDS00003">
    <property type="entry name" value="Haloacid_Dehalogenase"/>
    <property type="match status" value="1"/>
</dbReference>
<dbReference type="NCBIfam" id="TIGR01116">
    <property type="entry name" value="ATPase-IIA1_Ca"/>
    <property type="match status" value="1"/>
</dbReference>
<dbReference type="PRINTS" id="PR00119">
    <property type="entry name" value="CATATPASE"/>
</dbReference>
<dbReference type="FunFam" id="3.40.50.1000:FF:000083">
    <property type="entry name" value="Sodium/potassium-transporting ATPase subunit alpha"/>
    <property type="match status" value="1"/>
</dbReference>
<gene>
    <name evidence="12" type="ORF">WJX81_005487</name>
</gene>
<dbReference type="SFLD" id="SFLDG00002">
    <property type="entry name" value="C1.7:_P-type_atpase_like"/>
    <property type="match status" value="1"/>
</dbReference>
<comment type="similarity">
    <text evidence="10">Belongs to the cation transport ATPase (P-type) (TC 3.A.3) family. Type IIA subfamily.</text>
</comment>
<evidence type="ECO:0000313" key="13">
    <source>
        <dbReference type="Proteomes" id="UP001445335"/>
    </source>
</evidence>
<dbReference type="Gene3D" id="1.20.1110.10">
    <property type="entry name" value="Calcium-transporting ATPase, transmembrane domain"/>
    <property type="match status" value="1"/>
</dbReference>
<keyword evidence="10" id="KW-0813">Transport</keyword>
<comment type="catalytic activity">
    <reaction evidence="10">
        <text>Ca(2+)(in) + ATP + H2O = Ca(2+)(out) + ADP + phosphate + H(+)</text>
        <dbReference type="Rhea" id="RHEA:18105"/>
        <dbReference type="ChEBI" id="CHEBI:15377"/>
        <dbReference type="ChEBI" id="CHEBI:15378"/>
        <dbReference type="ChEBI" id="CHEBI:29108"/>
        <dbReference type="ChEBI" id="CHEBI:30616"/>
        <dbReference type="ChEBI" id="CHEBI:43474"/>
        <dbReference type="ChEBI" id="CHEBI:456216"/>
        <dbReference type="EC" id="7.2.2.10"/>
    </reaction>
</comment>
<dbReference type="GO" id="GO:0005524">
    <property type="term" value="F:ATP binding"/>
    <property type="evidence" value="ECO:0007669"/>
    <property type="project" value="UniProtKB-KW"/>
</dbReference>
<dbReference type="SUPFAM" id="SSF56784">
    <property type="entry name" value="HAD-like"/>
    <property type="match status" value="1"/>
</dbReference>
<dbReference type="EMBL" id="JALJOU010000013">
    <property type="protein sequence ID" value="KAK9840627.1"/>
    <property type="molecule type" value="Genomic_DNA"/>
</dbReference>
<dbReference type="InterPro" id="IPR036412">
    <property type="entry name" value="HAD-like_sf"/>
</dbReference>
<keyword evidence="6" id="KW-0460">Magnesium</keyword>
<accession>A0AAW1S3G0</accession>
<comment type="caution">
    <text evidence="10">Lacks conserved residue(s) required for the propagation of feature annotation.</text>
</comment>
<dbReference type="Gene3D" id="2.70.150.10">
    <property type="entry name" value="Calcium-transporting ATPase, cytoplasmic transduction domain A"/>
    <property type="match status" value="1"/>
</dbReference>
<feature type="transmembrane region" description="Helical" evidence="10">
    <location>
        <begin position="294"/>
        <end position="317"/>
    </location>
</feature>
<feature type="domain" description="Cation-transporting P-type ATPase N-terminal" evidence="11">
    <location>
        <begin position="3"/>
        <end position="77"/>
    </location>
</feature>
<sequence>MEDAYAREPSEVLAHFSVDASTGLTEQQILEARLVYGQNELAPDKGTPFWKLVLKQFDDLLVKILIAAAVVDLIIALINGESGLSVFVEPGVIVLILIANATVGVVTENNAEKAIEELKAYEADVAMVLRDKRLTVVPARDLVPGDIVEIAVGAKVPADMRVLNIFSSTFRADQSILTGESGSVAKFVDAVSTRKAVYQDKTCLLFSGTVITAGKARAVVVGTGPNTAIGKIRDAMAETVEELTPLKQKLEDFGQFLSKVIAGICLAVWLINIPRFNDPLHGGWVQGAVYYFKIAVALAVAAIPEGLPAVVTTCLALGTRKMAKRNAIVRSLPSVETLGCTTVICSDKTGTLTTNQMSVARVAVLHSSAVGLSDLSVTGSTYAPEGSVLDAAGQTIPHPADQPCLAQLAACAALCNDSSLYFSAEKGSYQRVGEATEVALRVLAEKVGLPGYAVMPGALASLGRQDRATFCNDHWQRELPKVSTLEFSRDRKMMSVRCRQGDRDLLFVKGAPESVLACCTHVLANDGSGTTALMEGMRDAVMGRVTAYGGAEALRCLALACKTLPLADAQVVPEDEAGLTLLGLVGMHDPPRPEVAPAIELCRVAGIRVIVVTGDNKATAEAVCRQIGVLRGDAGTAGVPVSVSGLEFDELAQAEQQSAVEALTLFARVEPSHKSRLVELLKAQGHVVAMTGDGVNDAPALKRADIGIAMGSGTAVAKHAADMVLADDNFASIVAAVGEGRAIYANTKQFIRYMVSSNIGEVVAIFFAALIGMPEVLNPVQLLWVNLVTDGLPATALGFNPPDRDIMRSRPRRQEEGIIDRWLIVRYAIIGLYVGCATVAGFGWWFLSFSEGPRLTWYQLTRSTECRDEAACAVFRDLRPGTVAMTVLVVVEMFNALNALSENNSLLQLPPWRNPWLLGAIALSMALHCAILYVRPLSLLFSVTALGAAEWRAIIWLSLPVIAVDEVLKYVTRNHVAPYSGSPSARRASANLADHLRRWLPRRMRRAMPLDLPTHFSGEDLWHAEEPQHAAGETELLVGKRNGNNTGISSSAV</sequence>
<dbReference type="InterPro" id="IPR023298">
    <property type="entry name" value="ATPase_P-typ_TM_dom_sf"/>
</dbReference>
<dbReference type="SUPFAM" id="SSF81660">
    <property type="entry name" value="Metal cation-transporting ATPase, ATP-binding domain N"/>
    <property type="match status" value="1"/>
</dbReference>
<dbReference type="InterPro" id="IPR005782">
    <property type="entry name" value="P-type_ATPase_IIA"/>
</dbReference>
<dbReference type="FunFam" id="1.20.1110.10:FF:000065">
    <property type="entry name" value="Sarcoplasmic/endoplasmic reticulum calcium ATPase 1"/>
    <property type="match status" value="2"/>
</dbReference>
<keyword evidence="4 10" id="KW-0547">Nucleotide-binding</keyword>
<keyword evidence="5 10" id="KW-0067">ATP-binding</keyword>
<evidence type="ECO:0000259" key="11">
    <source>
        <dbReference type="SMART" id="SM00831"/>
    </source>
</evidence>
<dbReference type="Pfam" id="PF00689">
    <property type="entry name" value="Cation_ATPase_C"/>
    <property type="match status" value="1"/>
</dbReference>
<evidence type="ECO:0000313" key="12">
    <source>
        <dbReference type="EMBL" id="KAK9840627.1"/>
    </source>
</evidence>
<dbReference type="InterPro" id="IPR004014">
    <property type="entry name" value="ATPase_P-typ_cation-transptr_N"/>
</dbReference>
<evidence type="ECO:0000256" key="9">
    <source>
        <dbReference type="ARBA" id="ARBA00023136"/>
    </source>
</evidence>
<evidence type="ECO:0000256" key="5">
    <source>
        <dbReference type="ARBA" id="ARBA00022840"/>
    </source>
</evidence>
<feature type="transmembrane region" description="Helical" evidence="10">
    <location>
        <begin position="783"/>
        <end position="802"/>
    </location>
</feature>
<feature type="transmembrane region" description="Helical" evidence="10">
    <location>
        <begin position="60"/>
        <end position="78"/>
    </location>
</feature>
<feature type="transmembrane region" description="Helical" evidence="10">
    <location>
        <begin position="256"/>
        <end position="274"/>
    </location>
</feature>
<dbReference type="InterPro" id="IPR023299">
    <property type="entry name" value="ATPase_P-typ_cyto_dom_N"/>
</dbReference>
<dbReference type="InterPro" id="IPR018303">
    <property type="entry name" value="ATPase_P-typ_P_site"/>
</dbReference>
<dbReference type="NCBIfam" id="TIGR01494">
    <property type="entry name" value="ATPase_P-type"/>
    <property type="match status" value="2"/>
</dbReference>
<dbReference type="InterPro" id="IPR001757">
    <property type="entry name" value="P_typ_ATPase"/>
</dbReference>
<keyword evidence="9 10" id="KW-0472">Membrane</keyword>
<dbReference type="FunFam" id="2.70.150.10:FF:000055">
    <property type="entry name" value="Calcium-transporting ATPase"/>
    <property type="match status" value="1"/>
</dbReference>
<dbReference type="SMART" id="SM00831">
    <property type="entry name" value="Cation_ATPase_N"/>
    <property type="match status" value="1"/>
</dbReference>
<evidence type="ECO:0000256" key="4">
    <source>
        <dbReference type="ARBA" id="ARBA00022741"/>
    </source>
</evidence>
<feature type="transmembrane region" description="Helical" evidence="10">
    <location>
        <begin position="823"/>
        <end position="847"/>
    </location>
</feature>
<evidence type="ECO:0000256" key="1">
    <source>
        <dbReference type="ARBA" id="ARBA00004141"/>
    </source>
</evidence>
<evidence type="ECO:0000256" key="6">
    <source>
        <dbReference type="ARBA" id="ARBA00022842"/>
    </source>
</evidence>
<keyword evidence="2" id="KW-0597">Phosphoprotein</keyword>
<dbReference type="AlphaFoldDB" id="A0AAW1S3G0"/>
<keyword evidence="8 10" id="KW-1133">Transmembrane helix</keyword>
<evidence type="ECO:0000256" key="3">
    <source>
        <dbReference type="ARBA" id="ARBA00022692"/>
    </source>
</evidence>
<dbReference type="GO" id="GO:0005388">
    <property type="term" value="F:P-type calcium transporter activity"/>
    <property type="evidence" value="ECO:0007669"/>
    <property type="project" value="UniProtKB-EC"/>
</dbReference>
<dbReference type="Gene3D" id="3.40.1110.10">
    <property type="entry name" value="Calcium-transporting ATPase, cytoplasmic domain N"/>
    <property type="match status" value="1"/>
</dbReference>
<dbReference type="EC" id="7.2.2.10" evidence="10"/>
<dbReference type="GO" id="GO:0016020">
    <property type="term" value="C:membrane"/>
    <property type="evidence" value="ECO:0007669"/>
    <property type="project" value="UniProtKB-SubCell"/>
</dbReference>
<comment type="function">
    <text evidence="10">Catalyzes the hydrolysis of ATP coupled with the transport of calcium.</text>
</comment>